<name>A0ABX8HMA7_9PSED</name>
<evidence type="ECO:0000313" key="1">
    <source>
        <dbReference type="EMBL" id="QWU81744.1"/>
    </source>
</evidence>
<accession>A0ABX8HMA7</accession>
<evidence type="ECO:0000313" key="2">
    <source>
        <dbReference type="Proteomes" id="UP000683401"/>
    </source>
</evidence>
<sequence length="434" mass="47520">MPRAFNQGQFVQVDNARFEHFLNEVMGGMNEGRSLQPSECCVAANTASNANLLPAPDVPAIIDPKDPSGLVPTGTQLEDLEVLVPLWPVSALPGESDVLTLFWGVSDVPVATHTFPGPVDASLFPFSLTIPSNLLQSDGSYQIHYRVAGENGSPILSMPRTVTIDTHPPSYNQQLLALLLPADLNGGFIDEAYLDSHGNQVELRLPSPVYLDAEEGDVIELYWSPNNPPTSEMSSSKQLTQSEIDADDIRMLLPGDVIRDSDRDGIYYATYKVRDRAGNETQTFSREASTTVVLKPLPGGGFPEPDFPDATIWGYYNCENEPWKGVRVRINFINNLFEYQDRIVLFWQGYRSLNGIDPIAGTEGVFNATILATHVVDGYLDIIVEPFIPYIEPMVEGSGIATYVLLKGNGQSGRSEEGLVKFNRLLPGGDICGP</sequence>
<keyword evidence="2" id="KW-1185">Reference proteome</keyword>
<dbReference type="EMBL" id="CP076668">
    <property type="protein sequence ID" value="QWU81744.1"/>
    <property type="molecule type" value="Genomic_DNA"/>
</dbReference>
<protein>
    <recommendedName>
        <fullName evidence="3">Ig-like domain-containing protein</fullName>
    </recommendedName>
</protein>
<evidence type="ECO:0008006" key="3">
    <source>
        <dbReference type="Google" id="ProtNLM"/>
    </source>
</evidence>
<dbReference type="RefSeq" id="WP_216703695.1">
    <property type="nucleotide sequence ID" value="NZ_CP076668.1"/>
</dbReference>
<reference evidence="2" key="1">
    <citation type="submission" date="2021-06" db="EMBL/GenBank/DDBJ databases">
        <title>Identification of Pseudomonas cichorii causing bacterial leaf black spot of flue-cured tobacco, a new disease in China.</title>
        <authorList>
            <person name="Lu C.-H."/>
        </authorList>
    </citation>
    <scope>NUCLEOTIDE SEQUENCE [LARGE SCALE GENOMIC DNA]</scope>
    <source>
        <strain evidence="2">LJ2</strain>
    </source>
</reference>
<gene>
    <name evidence="1" type="ORF">KQP88_17015</name>
</gene>
<dbReference type="Proteomes" id="UP000683401">
    <property type="component" value="Chromosome"/>
</dbReference>
<proteinExistence type="predicted"/>
<organism evidence="1 2">
    <name type="scientific">Pseudomonas lijiangensis</name>
    <dbReference type="NCBI Taxonomy" id="2995658"/>
    <lineage>
        <taxon>Bacteria</taxon>
        <taxon>Pseudomonadati</taxon>
        <taxon>Pseudomonadota</taxon>
        <taxon>Gammaproteobacteria</taxon>
        <taxon>Pseudomonadales</taxon>
        <taxon>Pseudomonadaceae</taxon>
        <taxon>Pseudomonas</taxon>
    </lineage>
</organism>